<dbReference type="InterPro" id="IPR036291">
    <property type="entry name" value="NAD(P)-bd_dom_sf"/>
</dbReference>
<dbReference type="Proteomes" id="UP001501752">
    <property type="component" value="Unassembled WGS sequence"/>
</dbReference>
<gene>
    <name evidence="4" type="ORF">GCM10023235_75500</name>
</gene>
<accession>A0ABP9ERH5</accession>
<evidence type="ECO:0000313" key="4">
    <source>
        <dbReference type="EMBL" id="GAA4883731.1"/>
    </source>
</evidence>
<sequence length="327" mass="35001">MTTPSRTVSVFGATGQQGGALAGAILGAPERPFAVRALTRTPGSDAARALERAGAEVVRADLDDAATLAPALEGSYGAFVVTDFWQDMDADHEKARAAAAAAACAHANVQHVIWSTLDDTRECVPLDDDRMPTLQGRYKVPHFDAKADADAYFSDAGVPTTFLRATFFWENLLTMSAPQRGEDGVLRLALPMGDSPLSGIAVRDVGRIARAVLERGTDLIGATVPVAGEHLPVAEMARRLSAVLDEPVEYVPMDPDAFRALGFPGADEVGNMFQYYRDCAERFTAARDLAAVRALDPGLQDFDHWLAAHRDELRAALAPDPDDANAR</sequence>
<feature type="domain" description="NmrA-like" evidence="3">
    <location>
        <begin position="5"/>
        <end position="282"/>
    </location>
</feature>
<comment type="similarity">
    <text evidence="1">Belongs to the NmrA-type oxidoreductase family.</text>
</comment>
<dbReference type="EMBL" id="BAABIS010000001">
    <property type="protein sequence ID" value="GAA4883731.1"/>
    <property type="molecule type" value="Genomic_DNA"/>
</dbReference>
<protein>
    <submittedName>
        <fullName evidence="4">NmrA/HSCARG family protein</fullName>
    </submittedName>
</protein>
<dbReference type="InterPro" id="IPR051164">
    <property type="entry name" value="NmrA-like_oxidored"/>
</dbReference>
<proteinExistence type="inferred from homology"/>
<organism evidence="4 5">
    <name type="scientific">Kitasatospora terrestris</name>
    <dbReference type="NCBI Taxonomy" id="258051"/>
    <lineage>
        <taxon>Bacteria</taxon>
        <taxon>Bacillati</taxon>
        <taxon>Actinomycetota</taxon>
        <taxon>Actinomycetes</taxon>
        <taxon>Kitasatosporales</taxon>
        <taxon>Streptomycetaceae</taxon>
        <taxon>Kitasatospora</taxon>
    </lineage>
</organism>
<dbReference type="Gene3D" id="3.40.50.720">
    <property type="entry name" value="NAD(P)-binding Rossmann-like Domain"/>
    <property type="match status" value="1"/>
</dbReference>
<dbReference type="PANTHER" id="PTHR42748">
    <property type="entry name" value="NITROGEN METABOLITE REPRESSION PROTEIN NMRA FAMILY MEMBER"/>
    <property type="match status" value="1"/>
</dbReference>
<name>A0ABP9ERH5_9ACTN</name>
<evidence type="ECO:0000256" key="1">
    <source>
        <dbReference type="ARBA" id="ARBA00006328"/>
    </source>
</evidence>
<evidence type="ECO:0000256" key="2">
    <source>
        <dbReference type="ARBA" id="ARBA00022857"/>
    </source>
</evidence>
<keyword evidence="2" id="KW-0521">NADP</keyword>
<dbReference type="Gene3D" id="3.90.25.10">
    <property type="entry name" value="UDP-galactose 4-epimerase, domain 1"/>
    <property type="match status" value="1"/>
</dbReference>
<comment type="caution">
    <text evidence="4">The sequence shown here is derived from an EMBL/GenBank/DDBJ whole genome shotgun (WGS) entry which is preliminary data.</text>
</comment>
<dbReference type="CDD" id="cd05251">
    <property type="entry name" value="NmrA_like_SDR_a"/>
    <property type="match status" value="1"/>
</dbReference>
<dbReference type="Pfam" id="PF05368">
    <property type="entry name" value="NmrA"/>
    <property type="match status" value="1"/>
</dbReference>
<dbReference type="RefSeq" id="WP_345701434.1">
    <property type="nucleotide sequence ID" value="NZ_BAABIS010000001.1"/>
</dbReference>
<evidence type="ECO:0000259" key="3">
    <source>
        <dbReference type="Pfam" id="PF05368"/>
    </source>
</evidence>
<dbReference type="PANTHER" id="PTHR42748:SF7">
    <property type="entry name" value="NMRA LIKE REDOX SENSOR 1-RELATED"/>
    <property type="match status" value="1"/>
</dbReference>
<dbReference type="InterPro" id="IPR008030">
    <property type="entry name" value="NmrA-like"/>
</dbReference>
<dbReference type="SUPFAM" id="SSF51735">
    <property type="entry name" value="NAD(P)-binding Rossmann-fold domains"/>
    <property type="match status" value="1"/>
</dbReference>
<reference evidence="5" key="1">
    <citation type="journal article" date="2019" name="Int. J. Syst. Evol. Microbiol.">
        <title>The Global Catalogue of Microorganisms (GCM) 10K type strain sequencing project: providing services to taxonomists for standard genome sequencing and annotation.</title>
        <authorList>
            <consortium name="The Broad Institute Genomics Platform"/>
            <consortium name="The Broad Institute Genome Sequencing Center for Infectious Disease"/>
            <person name="Wu L."/>
            <person name="Ma J."/>
        </authorList>
    </citation>
    <scope>NUCLEOTIDE SEQUENCE [LARGE SCALE GENOMIC DNA]</scope>
    <source>
        <strain evidence="5">JCM 13006</strain>
    </source>
</reference>
<keyword evidence="5" id="KW-1185">Reference proteome</keyword>
<evidence type="ECO:0000313" key="5">
    <source>
        <dbReference type="Proteomes" id="UP001501752"/>
    </source>
</evidence>